<dbReference type="EMBL" id="JAFBEB010000006">
    <property type="protein sequence ID" value="MBM7590464.1"/>
    <property type="molecule type" value="Genomic_DNA"/>
</dbReference>
<dbReference type="RefSeq" id="WP_239565371.1">
    <property type="nucleotide sequence ID" value="NZ_BAABIN010000002.1"/>
</dbReference>
<proteinExistence type="predicted"/>
<accession>A0A939BUH5</accession>
<reference evidence="1" key="1">
    <citation type="submission" date="2021-01" db="EMBL/GenBank/DDBJ databases">
        <title>Genomic Encyclopedia of Type Strains, Phase IV (KMG-IV): sequencing the most valuable type-strain genomes for metagenomic binning, comparative biology and taxonomic classification.</title>
        <authorList>
            <person name="Goeker M."/>
        </authorList>
    </citation>
    <scope>NUCLEOTIDE SEQUENCE</scope>
    <source>
        <strain evidence="1">DSM 25523</strain>
    </source>
</reference>
<name>A0A939BUH5_9BACL</name>
<evidence type="ECO:0000313" key="1">
    <source>
        <dbReference type="EMBL" id="MBM7590464.1"/>
    </source>
</evidence>
<gene>
    <name evidence="1" type="ORF">JOD01_002068</name>
</gene>
<organism evidence="1 2">
    <name type="scientific">Brevibacillus fulvus</name>
    <dbReference type="NCBI Taxonomy" id="1125967"/>
    <lineage>
        <taxon>Bacteria</taxon>
        <taxon>Bacillati</taxon>
        <taxon>Bacillota</taxon>
        <taxon>Bacilli</taxon>
        <taxon>Bacillales</taxon>
        <taxon>Paenibacillaceae</taxon>
        <taxon>Brevibacillus</taxon>
    </lineage>
</organism>
<dbReference type="AlphaFoldDB" id="A0A939BUH5"/>
<evidence type="ECO:0000313" key="2">
    <source>
        <dbReference type="Proteomes" id="UP000717624"/>
    </source>
</evidence>
<protein>
    <recommendedName>
        <fullName evidence="3">DUF1292 domain-containing protein</fullName>
    </recommendedName>
</protein>
<comment type="caution">
    <text evidence="1">The sequence shown here is derived from an EMBL/GenBank/DDBJ whole genome shotgun (WGS) entry which is preliminary data.</text>
</comment>
<sequence length="103" mass="11626">MSNDLENKDLEIGDIISLDDENGDLLGDFEVIALFDLNNKQYVALTNALDEENDEEEDVDEEVDIFVFQVDGGELVPLEETEESEAYAKLNEVLEGIELIEEK</sequence>
<evidence type="ECO:0008006" key="3">
    <source>
        <dbReference type="Google" id="ProtNLM"/>
    </source>
</evidence>
<dbReference type="Proteomes" id="UP000717624">
    <property type="component" value="Unassembled WGS sequence"/>
</dbReference>
<keyword evidence="2" id="KW-1185">Reference proteome</keyword>